<keyword evidence="9" id="KW-1185">Reference proteome</keyword>
<dbReference type="GO" id="GO:0048038">
    <property type="term" value="F:quinone binding"/>
    <property type="evidence" value="ECO:0007669"/>
    <property type="project" value="UniProtKB-KW"/>
</dbReference>
<dbReference type="Pfam" id="PF00361">
    <property type="entry name" value="Proton_antipo_M"/>
    <property type="match status" value="1"/>
</dbReference>
<dbReference type="GO" id="GO:0005886">
    <property type="term" value="C:plasma membrane"/>
    <property type="evidence" value="ECO:0007669"/>
    <property type="project" value="UniProtKB-SubCell"/>
</dbReference>
<keyword evidence="5" id="KW-0874">Quinone</keyword>
<comment type="similarity">
    <text evidence="5">Belongs to the complex I subunit 2 family.</text>
</comment>
<gene>
    <name evidence="5" type="primary">nuoN</name>
    <name evidence="8" type="ORF">OSB52_05870</name>
</gene>
<dbReference type="GO" id="GO:0012505">
    <property type="term" value="C:endomembrane system"/>
    <property type="evidence" value="ECO:0007669"/>
    <property type="project" value="UniProtKB-SubCell"/>
</dbReference>
<evidence type="ECO:0000259" key="7">
    <source>
        <dbReference type="Pfam" id="PF00361"/>
    </source>
</evidence>
<keyword evidence="2 5" id="KW-0812">Transmembrane</keyword>
<name>A0A9X3D2F8_9ACTN</name>
<feature type="transmembrane region" description="Helical" evidence="5">
    <location>
        <begin position="313"/>
        <end position="338"/>
    </location>
</feature>
<evidence type="ECO:0000313" key="9">
    <source>
        <dbReference type="Proteomes" id="UP001143347"/>
    </source>
</evidence>
<keyword evidence="5" id="KW-1003">Cell membrane</keyword>
<evidence type="ECO:0000256" key="6">
    <source>
        <dbReference type="RuleBase" id="RU000320"/>
    </source>
</evidence>
<feature type="transmembrane region" description="Helical" evidence="5">
    <location>
        <begin position="289"/>
        <end position="307"/>
    </location>
</feature>
<dbReference type="InterPro" id="IPR001750">
    <property type="entry name" value="ND/Mrp_TM"/>
</dbReference>
<comment type="subunit">
    <text evidence="5">NDH-1 is composed of 14 different subunits. Subunits NuoA, H, J, K, L, M, N constitute the membrane sector of the complex.</text>
</comment>
<feature type="transmembrane region" description="Helical" evidence="5">
    <location>
        <begin position="102"/>
        <end position="119"/>
    </location>
</feature>
<comment type="function">
    <text evidence="5">NDH-1 shuttles electrons from NADH, via FMN and iron-sulfur (Fe-S) centers, to quinones in the respiratory chain. The immediate electron acceptor for the enzyme in this species is believed to be a menaquinone. Couples the redox reaction to proton translocation (for every two electrons transferred, four hydrogen ions are translocated across the cytoplasmic membrane), and thus conserves the redox energy in a proton gradient.</text>
</comment>
<feature type="transmembrane region" description="Helical" evidence="5">
    <location>
        <begin position="33"/>
        <end position="52"/>
    </location>
</feature>
<dbReference type="EC" id="7.1.1.-" evidence="5"/>
<evidence type="ECO:0000313" key="8">
    <source>
        <dbReference type="EMBL" id="MCX2963620.1"/>
    </source>
</evidence>
<dbReference type="HAMAP" id="MF_00445">
    <property type="entry name" value="NDH1_NuoN_1"/>
    <property type="match status" value="1"/>
</dbReference>
<evidence type="ECO:0000256" key="2">
    <source>
        <dbReference type="ARBA" id="ARBA00022692"/>
    </source>
</evidence>
<dbReference type="PANTHER" id="PTHR22773">
    <property type="entry name" value="NADH DEHYDROGENASE"/>
    <property type="match status" value="1"/>
</dbReference>
<accession>A0A9X3D2F8</accession>
<comment type="subcellular location">
    <subcellularLocation>
        <location evidence="5">Cell membrane</location>
        <topology evidence="5">Multi-pass membrane protein</topology>
    </subcellularLocation>
    <subcellularLocation>
        <location evidence="1">Endomembrane system</location>
        <topology evidence="1">Multi-pass membrane protein</topology>
    </subcellularLocation>
    <subcellularLocation>
        <location evidence="6">Membrane</location>
        <topology evidence="6">Multi-pass membrane protein</topology>
    </subcellularLocation>
</comment>
<feature type="transmembrane region" description="Helical" evidence="5">
    <location>
        <begin position="258"/>
        <end position="282"/>
    </location>
</feature>
<dbReference type="RefSeq" id="WP_266060887.1">
    <property type="nucleotide sequence ID" value="NZ_JAPKFM010000004.1"/>
</dbReference>
<proteinExistence type="inferred from homology"/>
<keyword evidence="5" id="KW-0520">NAD</keyword>
<feature type="domain" description="NADH:quinone oxidoreductase/Mrp antiporter transmembrane" evidence="7">
    <location>
        <begin position="119"/>
        <end position="407"/>
    </location>
</feature>
<protein>
    <recommendedName>
        <fullName evidence="5">NADH-quinone oxidoreductase subunit N</fullName>
        <ecNumber evidence="5">7.1.1.-</ecNumber>
    </recommendedName>
    <alternativeName>
        <fullName evidence="5">NADH dehydrogenase I subunit N</fullName>
    </alternativeName>
    <alternativeName>
        <fullName evidence="5">NDH-1 subunit N</fullName>
    </alternativeName>
</protein>
<reference evidence="8" key="1">
    <citation type="submission" date="2022-10" db="EMBL/GenBank/DDBJ databases">
        <title>WGS of marine actinomycetes from Thailand.</title>
        <authorList>
            <person name="Thawai C."/>
        </authorList>
    </citation>
    <scope>NUCLEOTIDE SEQUENCE</scope>
    <source>
        <strain evidence="8">SW21</strain>
    </source>
</reference>
<feature type="transmembrane region" description="Helical" evidence="5">
    <location>
        <begin position="392"/>
        <end position="415"/>
    </location>
</feature>
<feature type="transmembrane region" description="Helical" evidence="5">
    <location>
        <begin position="6"/>
        <end position="26"/>
    </location>
</feature>
<feature type="transmembrane region" description="Helical" evidence="5">
    <location>
        <begin position="72"/>
        <end position="90"/>
    </location>
</feature>
<evidence type="ECO:0000256" key="3">
    <source>
        <dbReference type="ARBA" id="ARBA00022989"/>
    </source>
</evidence>
<dbReference type="GO" id="GO:0008137">
    <property type="term" value="F:NADH dehydrogenase (ubiquinone) activity"/>
    <property type="evidence" value="ECO:0007669"/>
    <property type="project" value="InterPro"/>
</dbReference>
<dbReference type="Proteomes" id="UP001143347">
    <property type="component" value="Unassembled WGS sequence"/>
</dbReference>
<feature type="transmembrane region" description="Helical" evidence="5">
    <location>
        <begin position="125"/>
        <end position="143"/>
    </location>
</feature>
<keyword evidence="5" id="KW-0813">Transport</keyword>
<feature type="transmembrane region" description="Helical" evidence="5">
    <location>
        <begin position="192"/>
        <end position="210"/>
    </location>
</feature>
<comment type="catalytic activity">
    <reaction evidence="5">
        <text>a quinone + NADH + 5 H(+)(in) = a quinol + NAD(+) + 4 H(+)(out)</text>
        <dbReference type="Rhea" id="RHEA:57888"/>
        <dbReference type="ChEBI" id="CHEBI:15378"/>
        <dbReference type="ChEBI" id="CHEBI:24646"/>
        <dbReference type="ChEBI" id="CHEBI:57540"/>
        <dbReference type="ChEBI" id="CHEBI:57945"/>
        <dbReference type="ChEBI" id="CHEBI:132124"/>
    </reaction>
</comment>
<organism evidence="8 9">
    <name type="scientific">Gordonia aquimaris</name>
    <dbReference type="NCBI Taxonomy" id="2984863"/>
    <lineage>
        <taxon>Bacteria</taxon>
        <taxon>Bacillati</taxon>
        <taxon>Actinomycetota</taxon>
        <taxon>Actinomycetes</taxon>
        <taxon>Mycobacteriales</taxon>
        <taxon>Gordoniaceae</taxon>
        <taxon>Gordonia</taxon>
    </lineage>
</organism>
<evidence type="ECO:0000256" key="5">
    <source>
        <dbReference type="HAMAP-Rule" id="MF_00445"/>
    </source>
</evidence>
<dbReference type="EMBL" id="JAPKFM010000004">
    <property type="protein sequence ID" value="MCX2963620.1"/>
    <property type="molecule type" value="Genomic_DNA"/>
</dbReference>
<keyword evidence="3 5" id="KW-1133">Transmembrane helix</keyword>
<keyword evidence="4 5" id="KW-0472">Membrane</keyword>
<feature type="transmembrane region" description="Helical" evidence="5">
    <location>
        <begin position="230"/>
        <end position="252"/>
    </location>
</feature>
<evidence type="ECO:0000256" key="1">
    <source>
        <dbReference type="ARBA" id="ARBA00004127"/>
    </source>
</evidence>
<dbReference type="AlphaFoldDB" id="A0A9X3D2F8"/>
<feature type="transmembrane region" description="Helical" evidence="5">
    <location>
        <begin position="350"/>
        <end position="372"/>
    </location>
</feature>
<evidence type="ECO:0000256" key="4">
    <source>
        <dbReference type="ARBA" id="ARBA00023136"/>
    </source>
</evidence>
<dbReference type="GO" id="GO:0042773">
    <property type="term" value="P:ATP synthesis coupled electron transport"/>
    <property type="evidence" value="ECO:0007669"/>
    <property type="project" value="InterPro"/>
</dbReference>
<dbReference type="InterPro" id="IPR010096">
    <property type="entry name" value="NADH-Q_OxRdtase_suN/2"/>
</dbReference>
<keyword evidence="5" id="KW-1278">Translocase</keyword>
<feature type="transmembrane region" description="Helical" evidence="5">
    <location>
        <begin position="155"/>
        <end position="180"/>
    </location>
</feature>
<feature type="transmembrane region" description="Helical" evidence="5">
    <location>
        <begin position="436"/>
        <end position="459"/>
    </location>
</feature>
<dbReference type="GO" id="GO:0050136">
    <property type="term" value="F:NADH dehydrogenase (quinone) (non-electrogenic) activity"/>
    <property type="evidence" value="ECO:0007669"/>
    <property type="project" value="UniProtKB-UniRule"/>
</dbReference>
<comment type="caution">
    <text evidence="8">The sequence shown here is derived from an EMBL/GenBank/DDBJ whole genome shotgun (WGS) entry which is preliminary data.</text>
</comment>
<sequence>MRPMVMLPEILIFAGGLAVLICGSFVPRARQWWTRLLAAVVLVGAVIAAAVASAGATTTAFDGAVVVDTATGVVRIAAGVGALAVLAIAGGEIAGSDRESETYALILFATAGTLVVAGAQDLLVLAPGFLLAGIPLYGLIGLRRDGASAEAAMKTYLLGALFGIVMLAGITLLYGVTAVTDYPELARRLPDAPAAVVAAGLLGVSAALLFKAGGVPAHFWVPDAAQGSHALVATFVTTVPKVGALVALYRLAQIVPDTVAWAAALAVLAVAGMVLATLAAYWQDDPRRLLGWSTVAQVGFLLVPVVVIGDSEFALPALLFYLVGYTVTNVGAFAVSAARPDLRTLGEYRGLAATSPMLAGSLVVALLGLVGTPPTAVFVGKLTVATAAWDGGWVWLAVALVIATVLSLFFYLRWLAPVFGRTVPGRSDDVPRAEPWAAATAVVAAAASLLLGVAAGPVWNLLAG</sequence>